<dbReference type="EMBL" id="JACICY010000011">
    <property type="protein sequence ID" value="MBB3862267.1"/>
    <property type="molecule type" value="Genomic_DNA"/>
</dbReference>
<dbReference type="InterPro" id="IPR025388">
    <property type="entry name" value="Alginate_export_dom"/>
</dbReference>
<protein>
    <recommendedName>
        <fullName evidence="2">Alginate export domain-containing protein</fullName>
    </recommendedName>
</protein>
<organism evidence="3 4">
    <name type="scientific">Novosphingobium hassiacum</name>
    <dbReference type="NCBI Taxonomy" id="173676"/>
    <lineage>
        <taxon>Bacteria</taxon>
        <taxon>Pseudomonadati</taxon>
        <taxon>Pseudomonadota</taxon>
        <taxon>Alphaproteobacteria</taxon>
        <taxon>Sphingomonadales</taxon>
        <taxon>Sphingomonadaceae</taxon>
        <taxon>Novosphingobium</taxon>
    </lineage>
</organism>
<dbReference type="Pfam" id="PF13372">
    <property type="entry name" value="Alginate_exp"/>
    <property type="match status" value="1"/>
</dbReference>
<evidence type="ECO:0000259" key="2">
    <source>
        <dbReference type="Pfam" id="PF13372"/>
    </source>
</evidence>
<comment type="caution">
    <text evidence="3">The sequence shown here is derived from an EMBL/GenBank/DDBJ whole genome shotgun (WGS) entry which is preliminary data.</text>
</comment>
<dbReference type="SUPFAM" id="SSF56935">
    <property type="entry name" value="Porins"/>
    <property type="match status" value="1"/>
</dbReference>
<gene>
    <name evidence="3" type="ORF">GGQ88_003565</name>
</gene>
<name>A0A7W6A1E2_9SPHN</name>
<accession>A0A7W6A1E2</accession>
<proteinExistence type="predicted"/>
<dbReference type="Proteomes" id="UP000562395">
    <property type="component" value="Unassembled WGS sequence"/>
</dbReference>
<keyword evidence="4" id="KW-1185">Reference proteome</keyword>
<keyword evidence="1" id="KW-0732">Signal</keyword>
<dbReference type="RefSeq" id="WP_183614765.1">
    <property type="nucleotide sequence ID" value="NZ_JACICY010000011.1"/>
</dbReference>
<reference evidence="3 4" key="1">
    <citation type="submission" date="2020-08" db="EMBL/GenBank/DDBJ databases">
        <title>Genomic Encyclopedia of Type Strains, Phase IV (KMG-IV): sequencing the most valuable type-strain genomes for metagenomic binning, comparative biology and taxonomic classification.</title>
        <authorList>
            <person name="Goeker M."/>
        </authorList>
    </citation>
    <scope>NUCLEOTIDE SEQUENCE [LARGE SCALE GENOMIC DNA]</scope>
    <source>
        <strain evidence="3 4">DSM 14552</strain>
    </source>
</reference>
<sequence>MKTRILAAALLASPVALAHPAFAADKPFGAPVPVSEDITFDPIIDARLRYEAVDQPTLDADAVTVRLRAGFEVKHAPSHLSFLVEAEGTLGIQNDYNAFPFAVPGSAQRRPGFSVVPDPESIDLNRLQVQYRTKAFALTVGRQRINLDDQRFVGSVGWRQNEQTFDAVRAEAAFGPVTLDGTYAIQQDSIFGSEAGPRRSMDGDFVFLGASAKVGPLTAKAFSYLLDYDEAFAFASSSQTYGGRIVGSVPLSKAVKLNMLASYARQSGFGSNPVAFEADYVAGELGLAAKGFTLTGGYEKLGAARTPGKSFQTPLATLHKFNGWADLFLTTPAAGLEDTYASLAKVFPKVKALPGLNATVVYHEFRSDRGSIKYGTEWDASLGFKVSNVGMLLKYADYNAKAFGADKSILWLQAEVAF</sequence>
<dbReference type="InterPro" id="IPR023614">
    <property type="entry name" value="Porin_dom_sf"/>
</dbReference>
<evidence type="ECO:0000313" key="4">
    <source>
        <dbReference type="Proteomes" id="UP000562395"/>
    </source>
</evidence>
<dbReference type="AlphaFoldDB" id="A0A7W6A1E2"/>
<evidence type="ECO:0000256" key="1">
    <source>
        <dbReference type="SAM" id="SignalP"/>
    </source>
</evidence>
<feature type="domain" description="Alginate export" evidence="2">
    <location>
        <begin position="47"/>
        <end position="182"/>
    </location>
</feature>
<dbReference type="Gene3D" id="2.40.160.10">
    <property type="entry name" value="Porin"/>
    <property type="match status" value="1"/>
</dbReference>
<feature type="signal peptide" evidence="1">
    <location>
        <begin position="1"/>
        <end position="23"/>
    </location>
</feature>
<feature type="chain" id="PRO_5031288388" description="Alginate export domain-containing protein" evidence="1">
    <location>
        <begin position="24"/>
        <end position="418"/>
    </location>
</feature>
<evidence type="ECO:0000313" key="3">
    <source>
        <dbReference type="EMBL" id="MBB3862267.1"/>
    </source>
</evidence>